<evidence type="ECO:0000256" key="3">
    <source>
        <dbReference type="ARBA" id="ARBA00008056"/>
    </source>
</evidence>
<evidence type="ECO:0000256" key="9">
    <source>
        <dbReference type="ARBA" id="ARBA00050708"/>
    </source>
</evidence>
<name>A0A0D3H437_9ORYZ</name>
<dbReference type="EnsemblPlants" id="OBART09G02060.1">
    <property type="protein sequence ID" value="OBART09G02060.1"/>
    <property type="gene ID" value="OBART09G02060"/>
</dbReference>
<dbReference type="InterPro" id="IPR027443">
    <property type="entry name" value="IPNS-like_sf"/>
</dbReference>
<dbReference type="InterPro" id="IPR026992">
    <property type="entry name" value="DIOX_N"/>
</dbReference>
<dbReference type="eggNOG" id="KOG0143">
    <property type="taxonomic scope" value="Eukaryota"/>
</dbReference>
<evidence type="ECO:0000256" key="1">
    <source>
        <dbReference type="ARBA" id="ARBA00001961"/>
    </source>
</evidence>
<dbReference type="GO" id="GO:0005737">
    <property type="term" value="C:cytoplasm"/>
    <property type="evidence" value="ECO:0007669"/>
    <property type="project" value="UniProtKB-SubCell"/>
</dbReference>
<evidence type="ECO:0000256" key="7">
    <source>
        <dbReference type="ARBA" id="ARBA00023002"/>
    </source>
</evidence>
<keyword evidence="7 10" id="KW-0560">Oxidoreductase</keyword>
<evidence type="ECO:0000256" key="2">
    <source>
        <dbReference type="ARBA" id="ARBA00004496"/>
    </source>
</evidence>
<dbReference type="Pfam" id="PF14226">
    <property type="entry name" value="DIOX_N"/>
    <property type="match status" value="1"/>
</dbReference>
<dbReference type="PaxDb" id="65489-OBART09G02060.1"/>
<dbReference type="AlphaFoldDB" id="A0A0D3H437"/>
<dbReference type="Gramene" id="OBART09G02060.1">
    <property type="protein sequence ID" value="OBART09G02060.1"/>
    <property type="gene ID" value="OBART09G02060"/>
</dbReference>
<evidence type="ECO:0000313" key="12">
    <source>
        <dbReference type="EnsemblPlants" id="OBART09G02060.1"/>
    </source>
</evidence>
<dbReference type="GO" id="GO:0016706">
    <property type="term" value="F:2-oxoglutarate-dependent dioxygenase activity"/>
    <property type="evidence" value="ECO:0007669"/>
    <property type="project" value="UniProtKB-ARBA"/>
</dbReference>
<comment type="cofactor">
    <cofactor evidence="1">
        <name>L-ascorbate</name>
        <dbReference type="ChEBI" id="CHEBI:38290"/>
    </cofactor>
</comment>
<keyword evidence="4" id="KW-0963">Cytoplasm</keyword>
<evidence type="ECO:0000259" key="11">
    <source>
        <dbReference type="PROSITE" id="PS51471"/>
    </source>
</evidence>
<dbReference type="Pfam" id="PF03171">
    <property type="entry name" value="2OG-FeII_Oxy"/>
    <property type="match status" value="1"/>
</dbReference>
<dbReference type="STRING" id="65489.A0A0D3H437"/>
<accession>A0A0D3H437</accession>
<dbReference type="HOGENOM" id="CLU_010119_6_0_1"/>
<dbReference type="GO" id="GO:0046872">
    <property type="term" value="F:metal ion binding"/>
    <property type="evidence" value="ECO:0007669"/>
    <property type="project" value="UniProtKB-KW"/>
</dbReference>
<dbReference type="PROSITE" id="PS51471">
    <property type="entry name" value="FE2OG_OXY"/>
    <property type="match status" value="1"/>
</dbReference>
<evidence type="ECO:0000313" key="13">
    <source>
        <dbReference type="Proteomes" id="UP000026960"/>
    </source>
</evidence>
<organism evidence="12">
    <name type="scientific">Oryza barthii</name>
    <dbReference type="NCBI Taxonomy" id="65489"/>
    <lineage>
        <taxon>Eukaryota</taxon>
        <taxon>Viridiplantae</taxon>
        <taxon>Streptophyta</taxon>
        <taxon>Embryophyta</taxon>
        <taxon>Tracheophyta</taxon>
        <taxon>Spermatophyta</taxon>
        <taxon>Magnoliopsida</taxon>
        <taxon>Liliopsida</taxon>
        <taxon>Poales</taxon>
        <taxon>Poaceae</taxon>
        <taxon>BOP clade</taxon>
        <taxon>Oryzoideae</taxon>
        <taxon>Oryzeae</taxon>
        <taxon>Oryzinae</taxon>
        <taxon>Oryza</taxon>
    </lineage>
</organism>
<comment type="similarity">
    <text evidence="3 10">Belongs to the iron/ascorbate-dependent oxidoreductase family.</text>
</comment>
<keyword evidence="6" id="KW-0223">Dioxygenase</keyword>
<evidence type="ECO:0000256" key="8">
    <source>
        <dbReference type="ARBA" id="ARBA00023004"/>
    </source>
</evidence>
<reference evidence="12" key="2">
    <citation type="submission" date="2015-03" db="UniProtKB">
        <authorList>
            <consortium name="EnsemblPlants"/>
        </authorList>
    </citation>
    <scope>IDENTIFICATION</scope>
</reference>
<protein>
    <recommendedName>
        <fullName evidence="11">Fe2OG dioxygenase domain-containing protein</fullName>
    </recommendedName>
</protein>
<reference evidence="12" key="1">
    <citation type="journal article" date="2009" name="Rice">
        <title>De Novo Next Generation Sequencing of Plant Genomes.</title>
        <authorList>
            <person name="Rounsley S."/>
            <person name="Marri P.R."/>
            <person name="Yu Y."/>
            <person name="He R."/>
            <person name="Sisneros N."/>
            <person name="Goicoechea J.L."/>
            <person name="Lee S.J."/>
            <person name="Angelova A."/>
            <person name="Kudrna D."/>
            <person name="Luo M."/>
            <person name="Affourtit J."/>
            <person name="Desany B."/>
            <person name="Knight J."/>
            <person name="Niazi F."/>
            <person name="Egholm M."/>
            <person name="Wing R.A."/>
        </authorList>
    </citation>
    <scope>NUCLEOTIDE SEQUENCE [LARGE SCALE GENOMIC DNA]</scope>
    <source>
        <strain evidence="12">cv. IRGC 105608</strain>
    </source>
</reference>
<evidence type="ECO:0000256" key="6">
    <source>
        <dbReference type="ARBA" id="ARBA00022964"/>
    </source>
</evidence>
<dbReference type="InterPro" id="IPR005123">
    <property type="entry name" value="Oxoglu/Fe-dep_dioxygenase_dom"/>
</dbReference>
<dbReference type="PANTHER" id="PTHR47990">
    <property type="entry name" value="2-OXOGLUTARATE (2OG) AND FE(II)-DEPENDENT OXYGENASE SUPERFAMILY PROTEIN-RELATED"/>
    <property type="match status" value="1"/>
</dbReference>
<comment type="catalytic activity">
    <reaction evidence="9">
        <text>L-homoarginine + 2-oxoglutarate + O2 = 6-hydroxy-L-homoarginine + succinate + CO2</text>
        <dbReference type="Rhea" id="RHEA:79839"/>
        <dbReference type="ChEBI" id="CHEBI:15379"/>
        <dbReference type="ChEBI" id="CHEBI:16526"/>
        <dbReference type="ChEBI" id="CHEBI:16810"/>
        <dbReference type="ChEBI" id="CHEBI:30031"/>
        <dbReference type="ChEBI" id="CHEBI:143006"/>
        <dbReference type="ChEBI" id="CHEBI:231270"/>
    </reaction>
</comment>
<feature type="domain" description="Fe2OG dioxygenase" evidence="11">
    <location>
        <begin position="170"/>
        <end position="275"/>
    </location>
</feature>
<dbReference type="Gene3D" id="2.60.120.330">
    <property type="entry name" value="B-lactam Antibiotic, Isopenicillin N Synthase, Chain"/>
    <property type="match status" value="1"/>
</dbReference>
<sequence>MASDFKAIPLIDISPLVEKIDDPNMANDKDLDDCWTMHKGHGIAESLMKEVRDVTHKFFQLPYEEKLKIKMTPQNGYRGYQRLGENITNGKPDMQEAIDYYAPIEPGKYGDLAKPMEGTNLWPKYPSNFDALLKHYISLLRDLSRKIMQGIALALGGPVDAFEGRTAGDPFWVCRLIGYPVSTDILEEHRTDTGCGAHTDYGLLTLVNQDDDICALEVKNQSGEWIYAKPIPGTFVCNIGDMLKVWSNGIYQPTLHRVVNNSPRYRVSVAFFYESNFDAAIEHVEFCREREQVVSPRLREEHVLRQGTWSPEQTTSQAPIKTVTQILGVSGLEYRCLRASVALLAPQENARELNNC</sequence>
<keyword evidence="13" id="KW-1185">Reference proteome</keyword>
<keyword evidence="8 10" id="KW-0408">Iron</keyword>
<dbReference type="Proteomes" id="UP000026960">
    <property type="component" value="Chromosome 9"/>
</dbReference>
<dbReference type="SUPFAM" id="SSF51197">
    <property type="entry name" value="Clavaminate synthase-like"/>
    <property type="match status" value="1"/>
</dbReference>
<evidence type="ECO:0000256" key="5">
    <source>
        <dbReference type="ARBA" id="ARBA00022723"/>
    </source>
</evidence>
<evidence type="ECO:0000256" key="4">
    <source>
        <dbReference type="ARBA" id="ARBA00022490"/>
    </source>
</evidence>
<evidence type="ECO:0000256" key="10">
    <source>
        <dbReference type="RuleBase" id="RU003682"/>
    </source>
</evidence>
<proteinExistence type="inferred from homology"/>
<dbReference type="InterPro" id="IPR044861">
    <property type="entry name" value="IPNS-like_FE2OG_OXY"/>
</dbReference>
<comment type="subcellular location">
    <subcellularLocation>
        <location evidence="2">Cytoplasm</location>
    </subcellularLocation>
</comment>
<keyword evidence="5 10" id="KW-0479">Metal-binding</keyword>
<dbReference type="InterPro" id="IPR050231">
    <property type="entry name" value="Iron_ascorbate_oxido_reductase"/>
</dbReference>
<dbReference type="FunFam" id="2.60.120.330:FF:000024">
    <property type="entry name" value="Probable 2-oxoglutarate-dependent dioxygenase At3g49630"/>
    <property type="match status" value="1"/>
</dbReference>